<organism evidence="1 2">
    <name type="scientific">Pseudomonas phage Psa21</name>
    <dbReference type="NCBI Taxonomy" id="2530023"/>
    <lineage>
        <taxon>Viruses</taxon>
        <taxon>Duplodnaviria</taxon>
        <taxon>Heunggongvirae</taxon>
        <taxon>Uroviricota</taxon>
        <taxon>Caudoviricetes</taxon>
        <taxon>Chimalliviridae</taxon>
        <taxon>Tepukevirus</taxon>
        <taxon>Tepukevirus Psa21</taxon>
    </lineage>
</organism>
<accession>A0A481W6L3</accession>
<proteinExistence type="predicted"/>
<sequence>MTGPNDEQMVIAKKGDVLELVVDAGEVYEVKTSSGVFFYTHRDKVILAS</sequence>
<protein>
    <submittedName>
        <fullName evidence="1">Uncharacterized protein</fullName>
    </submittedName>
</protein>
<dbReference type="EMBL" id="MK552327">
    <property type="protein sequence ID" value="QBJ02894.1"/>
    <property type="molecule type" value="Genomic_DNA"/>
</dbReference>
<dbReference type="Proteomes" id="UP000294134">
    <property type="component" value="Segment"/>
</dbReference>
<name>A0A481W6L3_9CAUD</name>
<keyword evidence="2" id="KW-1185">Reference proteome</keyword>
<evidence type="ECO:0000313" key="2">
    <source>
        <dbReference type="Proteomes" id="UP000294134"/>
    </source>
</evidence>
<evidence type="ECO:0000313" key="1">
    <source>
        <dbReference type="EMBL" id="QBJ02894.1"/>
    </source>
</evidence>
<reference evidence="1 2" key="1">
    <citation type="submission" date="2019-02" db="EMBL/GenBank/DDBJ databases">
        <authorList>
            <person name="Frampton R.A."/>
            <person name="Wojtus J.K."/>
            <person name="Fineran P.C."/>
            <person name="Hendrickson H.L."/>
        </authorList>
    </citation>
    <scope>NUCLEOTIDE SEQUENCE [LARGE SCALE GENOMIC DNA]</scope>
</reference>
<gene>
    <name evidence="1" type="ORF">PSA21_368</name>
</gene>